<dbReference type="OrthoDB" id="1706542at2"/>
<dbReference type="SUPFAM" id="SSF47240">
    <property type="entry name" value="Ferritin-like"/>
    <property type="match status" value="1"/>
</dbReference>
<dbReference type="InterPro" id="IPR012851">
    <property type="entry name" value="Spore_coat_CotF-like"/>
</dbReference>
<dbReference type="EMBL" id="LTBA01000014">
    <property type="protein sequence ID" value="KYH34590.1"/>
    <property type="molecule type" value="Genomic_DNA"/>
</dbReference>
<keyword evidence="3" id="KW-1185">Reference proteome</keyword>
<sequence>MITLTQKERMLLEDLKKHEQLCIHKYSEGANKTQCPELKQIFTKNMNQETQHLNTINQMLAGQIPSTGSQQQSQMNQQQAAPQNQAATSGMQSSTQGQYNQNDYDLCVDALTAEKYVSGTYDTSIFEFVVPEYRQALNHIQKEEQEHGEAIFKYMQSKGMYKPQ</sequence>
<dbReference type="STRING" id="1121338.CLTEP_15180"/>
<evidence type="ECO:0000313" key="3">
    <source>
        <dbReference type="Proteomes" id="UP000075531"/>
    </source>
</evidence>
<dbReference type="RefSeq" id="WP_066824890.1">
    <property type="nucleotide sequence ID" value="NZ_LTBA01000014.1"/>
</dbReference>
<dbReference type="PATRIC" id="fig|1121338.3.peg.1562"/>
<name>A0A151B469_9CLOT</name>
<comment type="caution">
    <text evidence="2">The sequence shown here is derived from an EMBL/GenBank/DDBJ whole genome shotgun (WGS) entry which is preliminary data.</text>
</comment>
<organism evidence="2 3">
    <name type="scientific">Clostridium tepidiprofundi DSM 19306</name>
    <dbReference type="NCBI Taxonomy" id="1121338"/>
    <lineage>
        <taxon>Bacteria</taxon>
        <taxon>Bacillati</taxon>
        <taxon>Bacillota</taxon>
        <taxon>Clostridia</taxon>
        <taxon>Eubacteriales</taxon>
        <taxon>Clostridiaceae</taxon>
        <taxon>Clostridium</taxon>
    </lineage>
</organism>
<dbReference type="Gene3D" id="1.20.1260.10">
    <property type="match status" value="1"/>
</dbReference>
<dbReference type="Proteomes" id="UP000075531">
    <property type="component" value="Unassembled WGS sequence"/>
</dbReference>
<reference evidence="2 3" key="1">
    <citation type="submission" date="2016-02" db="EMBL/GenBank/DDBJ databases">
        <title>Genome sequence of Clostridium tepidiprofundi DSM 19306.</title>
        <authorList>
            <person name="Poehlein A."/>
            <person name="Daniel R."/>
        </authorList>
    </citation>
    <scope>NUCLEOTIDE SEQUENCE [LARGE SCALE GENOMIC DNA]</scope>
    <source>
        <strain evidence="2 3">DSM 19306</strain>
    </source>
</reference>
<dbReference type="InterPro" id="IPR009078">
    <property type="entry name" value="Ferritin-like_SF"/>
</dbReference>
<evidence type="ECO:0000256" key="1">
    <source>
        <dbReference type="SAM" id="MobiDB-lite"/>
    </source>
</evidence>
<feature type="compositionally biased region" description="Low complexity" evidence="1">
    <location>
        <begin position="69"/>
        <end position="87"/>
    </location>
</feature>
<dbReference type="Pfam" id="PF07875">
    <property type="entry name" value="Coat_F"/>
    <property type="match status" value="1"/>
</dbReference>
<gene>
    <name evidence="2" type="ORF">CLTEP_15180</name>
</gene>
<dbReference type="CDD" id="cd00657">
    <property type="entry name" value="Ferritin_like"/>
    <property type="match status" value="1"/>
</dbReference>
<feature type="region of interest" description="Disordered" evidence="1">
    <location>
        <begin position="65"/>
        <end position="97"/>
    </location>
</feature>
<protein>
    <submittedName>
        <fullName evidence="2">Coat F domain protein</fullName>
    </submittedName>
</protein>
<accession>A0A151B469</accession>
<proteinExistence type="predicted"/>
<evidence type="ECO:0000313" key="2">
    <source>
        <dbReference type="EMBL" id="KYH34590.1"/>
    </source>
</evidence>
<dbReference type="AlphaFoldDB" id="A0A151B469"/>
<feature type="compositionally biased region" description="Polar residues" evidence="1">
    <location>
        <begin position="88"/>
        <end position="97"/>
    </location>
</feature>
<dbReference type="InterPro" id="IPR012347">
    <property type="entry name" value="Ferritin-like"/>
</dbReference>